<dbReference type="PANTHER" id="PTHR43272:SF33">
    <property type="entry name" value="AMP-BINDING DOMAIN-CONTAINING PROTEIN-RELATED"/>
    <property type="match status" value="1"/>
</dbReference>
<protein>
    <submittedName>
        <fullName evidence="5">Medium-chain fatty acid-CoA ligase faa2</fullName>
        <ecNumber evidence="5">6.2.1.3</ecNumber>
    </submittedName>
</protein>
<gene>
    <name evidence="5" type="primary">FAA2_7</name>
    <name evidence="5" type="ORF">LPJ64_002871</name>
</gene>
<sequence>MVAAMIYRKNIYSLPVLNAPEIQDETIPVLNRNASEGKLLFGADNINTVYDNFLHGMKTAGGPSEPIFGYRDSGDKPGATGNFRWMTYGEFHDRFRSLARGFQGLGLQPGDNVGIFSGNRIEWPVIEYATYYHGYISVALYETINKTQAEYIIGLTELTTVFATQQCAKKMVDMRARIPKVKNIVLIDSAAQELVDRLIENGFSVFSMADVEAYGRETEKEEEEEEEGEGERKEPVKQPTYDDVATIVFTSGTTDMPKGVILTHGNLVSSVAGTNYVMDHRDLAQLGTKDCGVSIIPLSHILGRLAMHSMVATGCRTAFPRTAPEQLVEDMGELRPTVIIGVPKFITRVQDRAMAAIKSKSGLAGSIFRHAVKAKLRNIQHGQAGHWLWDHVIFKPLSEALGGRVRLIISGTSSISHEAMTFIKCTFSCDVNEGYGLTETCGPASLSTHDDISTGCVGTPYPTNMIKLVSVKELGYTVDDKPYPRGEIVIRGANVFRGYYRQPDLTAEVLSPDGWFRTGDLGMFDNLGRLKIIDRKCNIFKLNTGHQIEPERLEYVYCECDLVTQAFVYGDKEHGFLVAIVVLDPEFLRVFLTKKKILKEGAEPPHHQMLCIDTAVRSAVMKEINNHGVEQNLSYYELISNVYLEPYGMDVYGLLTPTLKIKRHEAIRHYQVTINRLYEEVGTSVKDQSQMANITNWKQTKTSSKKF</sequence>
<accession>A0A9W7XMS3</accession>
<dbReference type="InterPro" id="IPR000873">
    <property type="entry name" value="AMP-dep_synth/lig_dom"/>
</dbReference>
<dbReference type="Pfam" id="PF00501">
    <property type="entry name" value="AMP-binding"/>
    <property type="match status" value="1"/>
</dbReference>
<dbReference type="InterPro" id="IPR042099">
    <property type="entry name" value="ANL_N_sf"/>
</dbReference>
<dbReference type="PANTHER" id="PTHR43272">
    <property type="entry name" value="LONG-CHAIN-FATTY-ACID--COA LIGASE"/>
    <property type="match status" value="1"/>
</dbReference>
<evidence type="ECO:0000256" key="1">
    <source>
        <dbReference type="ARBA" id="ARBA00022741"/>
    </source>
</evidence>
<dbReference type="Proteomes" id="UP001145021">
    <property type="component" value="Unassembled WGS sequence"/>
</dbReference>
<dbReference type="EC" id="6.2.1.3" evidence="5"/>
<keyword evidence="1" id="KW-0547">Nucleotide-binding</keyword>
<dbReference type="SUPFAM" id="SSF56801">
    <property type="entry name" value="Acetyl-CoA synthetase-like"/>
    <property type="match status" value="1"/>
</dbReference>
<reference evidence="5" key="1">
    <citation type="submission" date="2022-07" db="EMBL/GenBank/DDBJ databases">
        <title>Phylogenomic reconstructions and comparative analyses of Kickxellomycotina fungi.</title>
        <authorList>
            <person name="Reynolds N.K."/>
            <person name="Stajich J.E."/>
            <person name="Barry K."/>
            <person name="Grigoriev I.V."/>
            <person name="Crous P."/>
            <person name="Smith M.E."/>
        </authorList>
    </citation>
    <scope>NUCLEOTIDE SEQUENCE</scope>
    <source>
        <strain evidence="5">NBRC 105413</strain>
    </source>
</reference>
<feature type="domain" description="AMP-dependent synthetase/ligase" evidence="4">
    <location>
        <begin position="75"/>
        <end position="500"/>
    </location>
</feature>
<organism evidence="5 6">
    <name type="scientific">Coemansia asiatica</name>
    <dbReference type="NCBI Taxonomy" id="1052880"/>
    <lineage>
        <taxon>Eukaryota</taxon>
        <taxon>Fungi</taxon>
        <taxon>Fungi incertae sedis</taxon>
        <taxon>Zoopagomycota</taxon>
        <taxon>Kickxellomycotina</taxon>
        <taxon>Kickxellomycetes</taxon>
        <taxon>Kickxellales</taxon>
        <taxon>Kickxellaceae</taxon>
        <taxon>Coemansia</taxon>
    </lineage>
</organism>
<feature type="compositionally biased region" description="Acidic residues" evidence="3">
    <location>
        <begin position="220"/>
        <end position="229"/>
    </location>
</feature>
<comment type="caution">
    <text evidence="5">The sequence shown here is derived from an EMBL/GenBank/DDBJ whole genome shotgun (WGS) entry which is preliminary data.</text>
</comment>
<name>A0A9W7XMS3_9FUNG</name>
<dbReference type="EMBL" id="JANBOH010000100">
    <property type="protein sequence ID" value="KAJ1645531.1"/>
    <property type="molecule type" value="Genomic_DNA"/>
</dbReference>
<evidence type="ECO:0000313" key="6">
    <source>
        <dbReference type="Proteomes" id="UP001145021"/>
    </source>
</evidence>
<dbReference type="GO" id="GO:0004467">
    <property type="term" value="F:long-chain fatty acid-CoA ligase activity"/>
    <property type="evidence" value="ECO:0007669"/>
    <property type="project" value="UniProtKB-EC"/>
</dbReference>
<dbReference type="GO" id="GO:0005524">
    <property type="term" value="F:ATP binding"/>
    <property type="evidence" value="ECO:0007669"/>
    <property type="project" value="UniProtKB-KW"/>
</dbReference>
<keyword evidence="2" id="KW-0067">ATP-binding</keyword>
<evidence type="ECO:0000256" key="2">
    <source>
        <dbReference type="ARBA" id="ARBA00022840"/>
    </source>
</evidence>
<dbReference type="Gene3D" id="3.40.50.12780">
    <property type="entry name" value="N-terminal domain of ligase-like"/>
    <property type="match status" value="1"/>
</dbReference>
<keyword evidence="6" id="KW-1185">Reference proteome</keyword>
<feature type="region of interest" description="Disordered" evidence="3">
    <location>
        <begin position="214"/>
        <end position="238"/>
    </location>
</feature>
<dbReference type="AlphaFoldDB" id="A0A9W7XMS3"/>
<proteinExistence type="predicted"/>
<keyword evidence="5" id="KW-0436">Ligase</keyword>
<evidence type="ECO:0000313" key="5">
    <source>
        <dbReference type="EMBL" id="KAJ1645531.1"/>
    </source>
</evidence>
<dbReference type="GO" id="GO:0016020">
    <property type="term" value="C:membrane"/>
    <property type="evidence" value="ECO:0007669"/>
    <property type="project" value="TreeGrafter"/>
</dbReference>
<evidence type="ECO:0000256" key="3">
    <source>
        <dbReference type="SAM" id="MobiDB-lite"/>
    </source>
</evidence>
<dbReference type="GO" id="GO:0005783">
    <property type="term" value="C:endoplasmic reticulum"/>
    <property type="evidence" value="ECO:0007669"/>
    <property type="project" value="TreeGrafter"/>
</dbReference>
<evidence type="ECO:0000259" key="4">
    <source>
        <dbReference type="Pfam" id="PF00501"/>
    </source>
</evidence>